<sequence length="280" mass="32214">MSNFSDESESNEISDQYDYDTAAELSDTDSTNTAIEFWDYRKMKFSVTTDEDGQISPEISGESPIVWKFSLKRGDLVVEFYPVEMYILLYGQPRAPDKEWLLRAQVRIWASSTDNRDQYRINELQPNLKDLDNILAIQPSLTSKELLEKIYWSQRYKMENLRRASLLRVETSCKHLVPEMSELPEYQLLGAELRKAINERLEDGWVKVKERLGYFEATSNAIREILFENGKILGGPVGVSETSLATTFDINSEEILGDEKSIEIIQEEAVPLSEYIIPVS</sequence>
<accession>A0A914CEU2</accession>
<reference evidence="2" key="1">
    <citation type="submission" date="2022-11" db="UniProtKB">
        <authorList>
            <consortium name="WormBaseParasite"/>
        </authorList>
    </citation>
    <scope>IDENTIFICATION</scope>
</reference>
<evidence type="ECO:0000313" key="1">
    <source>
        <dbReference type="Proteomes" id="UP000887540"/>
    </source>
</evidence>
<dbReference type="WBParaSite" id="ACRNAN_scaffold10120.g18050.t1">
    <property type="protein sequence ID" value="ACRNAN_scaffold10120.g18050.t1"/>
    <property type="gene ID" value="ACRNAN_scaffold10120.g18050"/>
</dbReference>
<protein>
    <submittedName>
        <fullName evidence="2">Uncharacterized protein</fullName>
    </submittedName>
</protein>
<dbReference type="AlphaFoldDB" id="A0A914CEU2"/>
<proteinExistence type="predicted"/>
<organism evidence="1 2">
    <name type="scientific">Acrobeloides nanus</name>
    <dbReference type="NCBI Taxonomy" id="290746"/>
    <lineage>
        <taxon>Eukaryota</taxon>
        <taxon>Metazoa</taxon>
        <taxon>Ecdysozoa</taxon>
        <taxon>Nematoda</taxon>
        <taxon>Chromadorea</taxon>
        <taxon>Rhabditida</taxon>
        <taxon>Tylenchina</taxon>
        <taxon>Cephalobomorpha</taxon>
        <taxon>Cephaloboidea</taxon>
        <taxon>Cephalobidae</taxon>
        <taxon>Acrobeloides</taxon>
    </lineage>
</organism>
<dbReference type="Proteomes" id="UP000887540">
    <property type="component" value="Unplaced"/>
</dbReference>
<evidence type="ECO:0000313" key="2">
    <source>
        <dbReference type="WBParaSite" id="ACRNAN_scaffold10120.g18050.t1"/>
    </source>
</evidence>
<keyword evidence="1" id="KW-1185">Reference proteome</keyword>
<name>A0A914CEU2_9BILA</name>